<accession>A0A170PR69</accession>
<sequence length="205" mass="22097">MSKSDITDHFVAGGFGLGFVARSGQYVSIVDLEGAQAGDFVAINHHDPKEGISSVRTRRHLRSLFFGIGDTLLSNYDNPMLKVVVDTIGVHDSTVPACDPTRYSVDFGVPGHRNCLENLHDGLSTHQEIDILDVPEPFNLFQNSPVVADGRTGVVNPPSKAGDRIVFEVLMDLVCALSPCPQDIIPGNGLCPTEMKATISNDIPE</sequence>
<reference evidence="2" key="1">
    <citation type="submission" date="2015-10" db="EMBL/GenBank/DDBJ databases">
        <authorList>
            <person name="Gilbert D.G."/>
        </authorList>
    </citation>
    <scope>NUCLEOTIDE SEQUENCE</scope>
</reference>
<dbReference type="GO" id="GO:0032259">
    <property type="term" value="P:methylation"/>
    <property type="evidence" value="ECO:0007669"/>
    <property type="project" value="UniProtKB-KW"/>
</dbReference>
<dbReference type="EC" id="2.1.2.10" evidence="2"/>
<dbReference type="GO" id="GO:0008168">
    <property type="term" value="F:methyltransferase activity"/>
    <property type="evidence" value="ECO:0007669"/>
    <property type="project" value="UniProtKB-KW"/>
</dbReference>
<keyword evidence="2" id="KW-0808">Transferase</keyword>
<proteinExistence type="predicted"/>
<keyword evidence="2" id="KW-0489">Methyltransferase</keyword>
<dbReference type="Pfam" id="PF09347">
    <property type="entry name" value="DUF1989"/>
    <property type="match status" value="1"/>
</dbReference>
<dbReference type="InterPro" id="IPR018959">
    <property type="entry name" value="DUF1989"/>
</dbReference>
<name>A0A170PR69_9ZZZZ</name>
<feature type="domain" description="DUF1989" evidence="1">
    <location>
        <begin position="12"/>
        <end position="174"/>
    </location>
</feature>
<evidence type="ECO:0000313" key="2">
    <source>
        <dbReference type="EMBL" id="CUS51901.1"/>
    </source>
</evidence>
<dbReference type="GO" id="GO:0004047">
    <property type="term" value="F:aminomethyltransferase activity"/>
    <property type="evidence" value="ECO:0007669"/>
    <property type="project" value="UniProtKB-EC"/>
</dbReference>
<dbReference type="PANTHER" id="PTHR31527:SF0">
    <property type="entry name" value="RE64534P"/>
    <property type="match status" value="1"/>
</dbReference>
<evidence type="ECO:0000259" key="1">
    <source>
        <dbReference type="Pfam" id="PF09347"/>
    </source>
</evidence>
<dbReference type="PANTHER" id="PTHR31527">
    <property type="entry name" value="RE64534P"/>
    <property type="match status" value="1"/>
</dbReference>
<protein>
    <submittedName>
        <fullName evidence="2">Aminomethyltransferase</fullName>
        <ecNumber evidence="2">2.1.2.10</ecNumber>
    </submittedName>
</protein>
<organism evidence="2">
    <name type="scientific">hydrothermal vent metagenome</name>
    <dbReference type="NCBI Taxonomy" id="652676"/>
    <lineage>
        <taxon>unclassified sequences</taxon>
        <taxon>metagenomes</taxon>
        <taxon>ecological metagenomes</taxon>
    </lineage>
</organism>
<dbReference type="EMBL" id="CZRL01000073">
    <property type="protein sequence ID" value="CUS51901.1"/>
    <property type="molecule type" value="Genomic_DNA"/>
</dbReference>
<gene>
    <name evidence="2" type="ORF">MGWOODY_XGa255</name>
</gene>
<dbReference type="AlphaFoldDB" id="A0A170PR69"/>